<comment type="caution">
    <text evidence="2">The sequence shown here is derived from an EMBL/GenBank/DDBJ whole genome shotgun (WGS) entry which is preliminary data.</text>
</comment>
<keyword evidence="1" id="KW-0812">Transmembrane</keyword>
<evidence type="ECO:0000313" key="2">
    <source>
        <dbReference type="EMBL" id="HIX50819.1"/>
    </source>
</evidence>
<evidence type="ECO:0000256" key="1">
    <source>
        <dbReference type="SAM" id="Phobius"/>
    </source>
</evidence>
<evidence type="ECO:0000313" key="3">
    <source>
        <dbReference type="Proteomes" id="UP000886847"/>
    </source>
</evidence>
<feature type="transmembrane region" description="Helical" evidence="1">
    <location>
        <begin position="12"/>
        <end position="31"/>
    </location>
</feature>
<organism evidence="2 3">
    <name type="scientific">Candidatus Borkfalkia faecavium</name>
    <dbReference type="NCBI Taxonomy" id="2838508"/>
    <lineage>
        <taxon>Bacteria</taxon>
        <taxon>Bacillati</taxon>
        <taxon>Bacillota</taxon>
        <taxon>Clostridia</taxon>
        <taxon>Christensenellales</taxon>
        <taxon>Christensenellaceae</taxon>
        <taxon>Candidatus Borkfalkia</taxon>
    </lineage>
</organism>
<reference evidence="2" key="1">
    <citation type="journal article" date="2021" name="PeerJ">
        <title>Extensive microbial diversity within the chicken gut microbiome revealed by metagenomics and culture.</title>
        <authorList>
            <person name="Gilroy R."/>
            <person name="Ravi A."/>
            <person name="Getino M."/>
            <person name="Pursley I."/>
            <person name="Horton D.L."/>
            <person name="Alikhan N.F."/>
            <person name="Baker D."/>
            <person name="Gharbi K."/>
            <person name="Hall N."/>
            <person name="Watson M."/>
            <person name="Adriaenssens E.M."/>
            <person name="Foster-Nyarko E."/>
            <person name="Jarju S."/>
            <person name="Secka A."/>
            <person name="Antonio M."/>
            <person name="Oren A."/>
            <person name="Chaudhuri R.R."/>
            <person name="La Ragione R."/>
            <person name="Hildebrand F."/>
            <person name="Pallen M.J."/>
        </authorList>
    </citation>
    <scope>NUCLEOTIDE SEQUENCE</scope>
    <source>
        <strain evidence="2">2189</strain>
    </source>
</reference>
<sequence length="201" mass="21720">MGKLIAKTAGITLAAIVALALVLLGMFSWFAPGIMVTITENLGLEGACASYSISVYERSGEIDDLAVAVERCYNVGDYENAASYGSELLSDEGFDDYCAKRDNEIASDYIGDTDQYLIGIVAESLYRTNQKENALNLVSAAANNEFRTNSAIVYLGTVAVEQGDAAFCSQILSRLDGMQLDEDLYPGLKTFREMLQEVAGE</sequence>
<accession>A0A9D1W1D8</accession>
<reference evidence="2" key="2">
    <citation type="submission" date="2021-04" db="EMBL/GenBank/DDBJ databases">
        <authorList>
            <person name="Gilroy R."/>
        </authorList>
    </citation>
    <scope>NUCLEOTIDE SEQUENCE</scope>
    <source>
        <strain evidence="2">2189</strain>
    </source>
</reference>
<dbReference type="Proteomes" id="UP000886847">
    <property type="component" value="Unassembled WGS sequence"/>
</dbReference>
<protein>
    <submittedName>
        <fullName evidence="2">Uncharacterized protein</fullName>
    </submittedName>
</protein>
<proteinExistence type="predicted"/>
<dbReference type="AlphaFoldDB" id="A0A9D1W1D8"/>
<gene>
    <name evidence="2" type="ORF">H9851_06000</name>
</gene>
<dbReference type="EMBL" id="DXEW01000029">
    <property type="protein sequence ID" value="HIX50819.1"/>
    <property type="molecule type" value="Genomic_DNA"/>
</dbReference>
<keyword evidence="1" id="KW-1133">Transmembrane helix</keyword>
<keyword evidence="1" id="KW-0472">Membrane</keyword>
<name>A0A9D1W1D8_9FIRM</name>